<dbReference type="AlphaFoldDB" id="A0A9Q8P6T8"/>
<organism evidence="3 4">
    <name type="scientific">Passalora fulva</name>
    <name type="common">Tomato leaf mold</name>
    <name type="synonym">Cladosporium fulvum</name>
    <dbReference type="NCBI Taxonomy" id="5499"/>
    <lineage>
        <taxon>Eukaryota</taxon>
        <taxon>Fungi</taxon>
        <taxon>Dikarya</taxon>
        <taxon>Ascomycota</taxon>
        <taxon>Pezizomycotina</taxon>
        <taxon>Dothideomycetes</taxon>
        <taxon>Dothideomycetidae</taxon>
        <taxon>Mycosphaerellales</taxon>
        <taxon>Mycosphaerellaceae</taxon>
        <taxon>Fulvia</taxon>
    </lineage>
</organism>
<dbReference type="PANTHER" id="PTHR16320:SF1">
    <property type="entry name" value="SPHINGOMYELINASE DDB_G0288017"/>
    <property type="match status" value="1"/>
</dbReference>
<dbReference type="RefSeq" id="XP_047759548.1">
    <property type="nucleotide sequence ID" value="XM_047907536.1"/>
</dbReference>
<dbReference type="OMA" id="THCSEER"/>
<evidence type="ECO:0000256" key="1">
    <source>
        <dbReference type="SAM" id="SignalP"/>
    </source>
</evidence>
<evidence type="ECO:0000313" key="4">
    <source>
        <dbReference type="Proteomes" id="UP000756132"/>
    </source>
</evidence>
<protein>
    <submittedName>
        <fullName evidence="3">Sphingomyelinase</fullName>
    </submittedName>
</protein>
<dbReference type="SUPFAM" id="SSF56219">
    <property type="entry name" value="DNase I-like"/>
    <property type="match status" value="1"/>
</dbReference>
<evidence type="ECO:0000313" key="3">
    <source>
        <dbReference type="EMBL" id="UJO15182.1"/>
    </source>
</evidence>
<dbReference type="GeneID" id="71988266"/>
<reference evidence="3" key="1">
    <citation type="submission" date="2021-12" db="EMBL/GenBank/DDBJ databases">
        <authorList>
            <person name="Zaccaron A."/>
            <person name="Stergiopoulos I."/>
        </authorList>
    </citation>
    <scope>NUCLEOTIDE SEQUENCE</scope>
    <source>
        <strain evidence="3">Race5_Kim</strain>
    </source>
</reference>
<dbReference type="KEGG" id="ffu:CLAFUR5_08388"/>
<feature type="signal peptide" evidence="1">
    <location>
        <begin position="1"/>
        <end position="18"/>
    </location>
</feature>
<dbReference type="InterPro" id="IPR036691">
    <property type="entry name" value="Endo/exonu/phosph_ase_sf"/>
</dbReference>
<keyword evidence="1" id="KW-0732">Signal</keyword>
<proteinExistence type="predicted"/>
<gene>
    <name evidence="3" type="ORF">CLAFUR5_08388</name>
</gene>
<feature type="domain" description="Inositol polyphosphate-related phosphatase" evidence="2">
    <location>
        <begin position="55"/>
        <end position="207"/>
    </location>
</feature>
<dbReference type="Gene3D" id="3.60.10.10">
    <property type="entry name" value="Endonuclease/exonuclease/phosphatase"/>
    <property type="match status" value="1"/>
</dbReference>
<feature type="chain" id="PRO_5040282739" evidence="1">
    <location>
        <begin position="19"/>
        <end position="289"/>
    </location>
</feature>
<accession>A0A9Q8P6T8</accession>
<dbReference type="OrthoDB" id="40902at2759"/>
<dbReference type="InterPro" id="IPR000300">
    <property type="entry name" value="IPPc"/>
</dbReference>
<dbReference type="Pfam" id="PF22669">
    <property type="entry name" value="Exo_endo_phos2"/>
    <property type="match status" value="1"/>
</dbReference>
<dbReference type="GO" id="GO:0016791">
    <property type="term" value="F:phosphatase activity"/>
    <property type="evidence" value="ECO:0007669"/>
    <property type="project" value="InterPro"/>
</dbReference>
<sequence length="289" mass="31477">MHLSHLTTLAPLLSSALAASGSFNVLSFNVAVLPEFINDNGIKGGKENAATMIGQRFAQYAFDVIQVQEDFDYHEELYAADNHPFRTKTFGGVPFGSGLNTLANFGWSDYRRITWDDCYIDKGDCLTPKGFTFMRMNPVQGVEIDFYNLHADAGSGNDDEAARRSNIQQVADYIGANSAGRAVVVFGDTNTLYSRPTDNVRIFGGQNGLTDAWVQFQYGGVIPGGVPECPEPTTDNSCETLDKVLYRRGSAVTLSATAFDYVTDLFLQADGSILSDHNAVLVDFAQSTV</sequence>
<dbReference type="GO" id="GO:0046856">
    <property type="term" value="P:phosphatidylinositol dephosphorylation"/>
    <property type="evidence" value="ECO:0007669"/>
    <property type="project" value="InterPro"/>
</dbReference>
<dbReference type="PANTHER" id="PTHR16320">
    <property type="entry name" value="SPHINGOMYELINASE FAMILY MEMBER"/>
    <property type="match status" value="1"/>
</dbReference>
<dbReference type="EMBL" id="CP090165">
    <property type="protein sequence ID" value="UJO15182.1"/>
    <property type="molecule type" value="Genomic_DNA"/>
</dbReference>
<dbReference type="Proteomes" id="UP000756132">
    <property type="component" value="Chromosome 3"/>
</dbReference>
<evidence type="ECO:0000259" key="2">
    <source>
        <dbReference type="Pfam" id="PF22669"/>
    </source>
</evidence>
<keyword evidence="4" id="KW-1185">Reference proteome</keyword>
<reference evidence="3" key="2">
    <citation type="journal article" date="2022" name="Microb. Genom.">
        <title>A chromosome-scale genome assembly of the tomato pathogen Cladosporium fulvum reveals a compartmentalized genome architecture and the presence of a dispensable chromosome.</title>
        <authorList>
            <person name="Zaccaron A.Z."/>
            <person name="Chen L.H."/>
            <person name="Samaras A."/>
            <person name="Stergiopoulos I."/>
        </authorList>
    </citation>
    <scope>NUCLEOTIDE SEQUENCE</scope>
    <source>
        <strain evidence="3">Race5_Kim</strain>
    </source>
</reference>
<name>A0A9Q8P6T8_PASFU</name>
<dbReference type="GO" id="GO:0004767">
    <property type="term" value="F:sphingomyelin phosphodiesterase activity"/>
    <property type="evidence" value="ECO:0007669"/>
    <property type="project" value="InterPro"/>
</dbReference>
<dbReference type="InterPro" id="IPR038772">
    <property type="entry name" value="Sph/SMPD2-like"/>
</dbReference>
<dbReference type="GO" id="GO:0005737">
    <property type="term" value="C:cytoplasm"/>
    <property type="evidence" value="ECO:0007669"/>
    <property type="project" value="TreeGrafter"/>
</dbReference>